<sequence length="338" mass="37013">MQDDRYSPSKSFLRHFDDPDAFAAAIPGGNFGVLPVGKHSFRAMAHATNLTQGVAVRGFSTSDALAFRSEFIGGPAPSITYLFPATPGAVSLFDGKEMSGSTLVSREPGQTPQLRTFSPYELGAVVVLHEALRRAAAAYTGREHARLLLTPASLTDARPQSFDHLKRVYAAAAKLLTEHNPTDLGDIGLPGIVLLRDEVMAALLDTAISSDVKRDHRARQRQTASMARIERFIDDHRDHPEGLQALCEETGMALRTVEAIVRSRTGVSALTYLHRRHLAFAREALLNPDDGATVTRIAMQNGFLHLGRFSVFYREIYGESPSMTLDRVLGRSTTKKQS</sequence>
<dbReference type="RefSeq" id="WP_320244972.1">
    <property type="nucleotide sequence ID" value="NZ_JAVIIQ010000001.1"/>
</dbReference>
<comment type="caution">
    <text evidence="2">The sequence shown here is derived from an EMBL/GenBank/DDBJ whole genome shotgun (WGS) entry which is preliminary data.</text>
</comment>
<dbReference type="PANTHER" id="PTHR47893:SF1">
    <property type="entry name" value="REGULATORY PROTEIN PCHR"/>
    <property type="match status" value="1"/>
</dbReference>
<dbReference type="Pfam" id="PF12833">
    <property type="entry name" value="HTH_18"/>
    <property type="match status" value="1"/>
</dbReference>
<dbReference type="PROSITE" id="PS01124">
    <property type="entry name" value="HTH_ARAC_FAMILY_2"/>
    <property type="match status" value="1"/>
</dbReference>
<dbReference type="EMBL" id="JAVIIQ010000001">
    <property type="protein sequence ID" value="MDX8529537.1"/>
    <property type="molecule type" value="Genomic_DNA"/>
</dbReference>
<organism evidence="2 3">
    <name type="scientific">Mesorhizobium vachelliae</name>
    <dbReference type="NCBI Taxonomy" id="3072309"/>
    <lineage>
        <taxon>Bacteria</taxon>
        <taxon>Pseudomonadati</taxon>
        <taxon>Pseudomonadota</taxon>
        <taxon>Alphaproteobacteria</taxon>
        <taxon>Hyphomicrobiales</taxon>
        <taxon>Phyllobacteriaceae</taxon>
        <taxon>Mesorhizobium</taxon>
    </lineage>
</organism>
<gene>
    <name evidence="2" type="ORF">RFM42_01005</name>
</gene>
<evidence type="ECO:0000259" key="1">
    <source>
        <dbReference type="PROSITE" id="PS01124"/>
    </source>
</evidence>
<keyword evidence="3" id="KW-1185">Reference proteome</keyword>
<name>A0ABU4ZWZ5_9HYPH</name>
<protein>
    <submittedName>
        <fullName evidence="2">AraC family transcriptional regulator</fullName>
    </submittedName>
</protein>
<proteinExistence type="predicted"/>
<reference evidence="2 3" key="1">
    <citation type="submission" date="2023-08" db="EMBL/GenBank/DDBJ databases">
        <title>Implementing the SeqCode for naming new Mesorhizobium species isolated from Vachellia karroo root nodules.</title>
        <authorList>
            <person name="Van Lill M."/>
        </authorList>
    </citation>
    <scope>NUCLEOTIDE SEQUENCE [LARGE SCALE GENOMIC DNA]</scope>
    <source>
        <strain evidence="2 3">VK25D</strain>
    </source>
</reference>
<feature type="domain" description="HTH araC/xylS-type" evidence="1">
    <location>
        <begin position="227"/>
        <end position="327"/>
    </location>
</feature>
<dbReference type="Gene3D" id="1.10.10.60">
    <property type="entry name" value="Homeodomain-like"/>
    <property type="match status" value="1"/>
</dbReference>
<dbReference type="PANTHER" id="PTHR47893">
    <property type="entry name" value="REGULATORY PROTEIN PCHR"/>
    <property type="match status" value="1"/>
</dbReference>
<evidence type="ECO:0000313" key="3">
    <source>
        <dbReference type="Proteomes" id="UP001285154"/>
    </source>
</evidence>
<dbReference type="SMART" id="SM00342">
    <property type="entry name" value="HTH_ARAC"/>
    <property type="match status" value="1"/>
</dbReference>
<dbReference type="Proteomes" id="UP001285154">
    <property type="component" value="Unassembled WGS sequence"/>
</dbReference>
<dbReference type="InterPro" id="IPR053142">
    <property type="entry name" value="PchR_regulatory_protein"/>
</dbReference>
<evidence type="ECO:0000313" key="2">
    <source>
        <dbReference type="EMBL" id="MDX8529537.1"/>
    </source>
</evidence>
<dbReference type="InterPro" id="IPR018060">
    <property type="entry name" value="HTH_AraC"/>
</dbReference>
<accession>A0ABU4ZWZ5</accession>